<sequence>MEEAKLIRMATAISQYTHSSMLRETVHNAAAMINQAAQSASQLPWIPGHIVTDLVQRQRELAQLEHAVMNYQKELAAEVEEAQKDLMIMKQPQECNELDSNFDSEL</sequence>
<dbReference type="AlphaFoldDB" id="A0A9P1G8E4"/>
<dbReference type="Proteomes" id="UP001152797">
    <property type="component" value="Unassembled WGS sequence"/>
</dbReference>
<evidence type="ECO:0000313" key="2">
    <source>
        <dbReference type="EMBL" id="CAI4003521.1"/>
    </source>
</evidence>
<name>A0A9P1G8E4_9DINO</name>
<evidence type="ECO:0000313" key="4">
    <source>
        <dbReference type="Proteomes" id="UP001152797"/>
    </source>
</evidence>
<dbReference type="EMBL" id="CAMXCT030003282">
    <property type="protein sequence ID" value="CAL4790833.1"/>
    <property type="molecule type" value="Genomic_DNA"/>
</dbReference>
<protein>
    <submittedName>
        <fullName evidence="2">Uncharacterized protein</fullName>
    </submittedName>
</protein>
<dbReference type="EMBL" id="CAMXCT020003282">
    <property type="protein sequence ID" value="CAL1156896.1"/>
    <property type="molecule type" value="Genomic_DNA"/>
</dbReference>
<organism evidence="2">
    <name type="scientific">Cladocopium goreaui</name>
    <dbReference type="NCBI Taxonomy" id="2562237"/>
    <lineage>
        <taxon>Eukaryota</taxon>
        <taxon>Sar</taxon>
        <taxon>Alveolata</taxon>
        <taxon>Dinophyceae</taxon>
        <taxon>Suessiales</taxon>
        <taxon>Symbiodiniaceae</taxon>
        <taxon>Cladocopium</taxon>
    </lineage>
</organism>
<keyword evidence="1" id="KW-0175">Coiled coil</keyword>
<evidence type="ECO:0000313" key="3">
    <source>
        <dbReference type="EMBL" id="CAL1156896.1"/>
    </source>
</evidence>
<accession>A0A9P1G8E4</accession>
<keyword evidence="4" id="KW-1185">Reference proteome</keyword>
<feature type="coiled-coil region" evidence="1">
    <location>
        <begin position="54"/>
        <end position="81"/>
    </location>
</feature>
<comment type="caution">
    <text evidence="2">The sequence shown here is derived from an EMBL/GenBank/DDBJ whole genome shotgun (WGS) entry which is preliminary data.</text>
</comment>
<proteinExistence type="predicted"/>
<reference evidence="3" key="2">
    <citation type="submission" date="2024-04" db="EMBL/GenBank/DDBJ databases">
        <authorList>
            <person name="Chen Y."/>
            <person name="Shah S."/>
            <person name="Dougan E. K."/>
            <person name="Thang M."/>
            <person name="Chan C."/>
        </authorList>
    </citation>
    <scope>NUCLEOTIDE SEQUENCE [LARGE SCALE GENOMIC DNA]</scope>
</reference>
<gene>
    <name evidence="2" type="ORF">C1SCF055_LOCUS29383</name>
</gene>
<evidence type="ECO:0000256" key="1">
    <source>
        <dbReference type="SAM" id="Coils"/>
    </source>
</evidence>
<reference evidence="2" key="1">
    <citation type="submission" date="2022-10" db="EMBL/GenBank/DDBJ databases">
        <authorList>
            <person name="Chen Y."/>
            <person name="Dougan E. K."/>
            <person name="Chan C."/>
            <person name="Rhodes N."/>
            <person name="Thang M."/>
        </authorList>
    </citation>
    <scope>NUCLEOTIDE SEQUENCE</scope>
</reference>
<dbReference type="EMBL" id="CAMXCT010003282">
    <property type="protein sequence ID" value="CAI4003521.1"/>
    <property type="molecule type" value="Genomic_DNA"/>
</dbReference>